<proteinExistence type="predicted"/>
<accession>A0A089LEJ3</accession>
<dbReference type="RefSeq" id="WP_042215001.1">
    <property type="nucleotide sequence ID" value="NZ_CP009285.1"/>
</dbReference>
<gene>
    <name evidence="1" type="ORF">PBOR_21790</name>
</gene>
<dbReference type="AlphaFoldDB" id="A0A089LEJ3"/>
<dbReference type="Proteomes" id="UP000029518">
    <property type="component" value="Chromosome"/>
</dbReference>
<dbReference type="OrthoDB" id="883339at2"/>
<evidence type="ECO:0000313" key="2">
    <source>
        <dbReference type="Proteomes" id="UP000029518"/>
    </source>
</evidence>
<dbReference type="HOGENOM" id="CLU_1946650_0_0_9"/>
<protein>
    <submittedName>
        <fullName evidence="1">Uncharacterized protein</fullName>
    </submittedName>
</protein>
<keyword evidence="2" id="KW-1185">Reference proteome</keyword>
<dbReference type="EMBL" id="CP009285">
    <property type="protein sequence ID" value="AIQ59282.1"/>
    <property type="molecule type" value="Genomic_DNA"/>
</dbReference>
<sequence>MAPDHSNFSFADCMGIQLKSEVERQLIEDLKWYGLIQDDYRFDWSDCCIEGHRTQYLDGAVENFSNIMVFNANDELVADGWMEFIHEDGLFIAYWDFLSEYLEGHEKVLKRDCGLPIHIYNQLPDPIKLKYNNELLL</sequence>
<evidence type="ECO:0000313" key="1">
    <source>
        <dbReference type="EMBL" id="AIQ59282.1"/>
    </source>
</evidence>
<dbReference type="KEGG" id="pbd:PBOR_21790"/>
<organism evidence="1 2">
    <name type="scientific">Paenibacillus borealis</name>
    <dbReference type="NCBI Taxonomy" id="160799"/>
    <lineage>
        <taxon>Bacteria</taxon>
        <taxon>Bacillati</taxon>
        <taxon>Bacillota</taxon>
        <taxon>Bacilli</taxon>
        <taxon>Bacillales</taxon>
        <taxon>Paenibacillaceae</taxon>
        <taxon>Paenibacillus</taxon>
    </lineage>
</organism>
<reference evidence="1" key="1">
    <citation type="submission" date="2014-08" db="EMBL/GenBank/DDBJ databases">
        <title>Comparative genomics of the Paenibacillus odorifer group.</title>
        <authorList>
            <person name="den Bakker H.C."/>
            <person name="Tsai Y.-C.Y.-C."/>
            <person name="Martin N."/>
            <person name="Korlach J."/>
            <person name="Wiedmann M."/>
        </authorList>
    </citation>
    <scope>NUCLEOTIDE SEQUENCE [LARGE SCALE GENOMIC DNA]</scope>
    <source>
        <strain evidence="1">DSM 13188</strain>
    </source>
</reference>
<name>A0A089LEJ3_PAEBO</name>